<reference evidence="3 4" key="1">
    <citation type="journal article" date="2020" name="ISME J.">
        <title>Uncovering the hidden diversity of litter-decomposition mechanisms in mushroom-forming fungi.</title>
        <authorList>
            <person name="Floudas D."/>
            <person name="Bentzer J."/>
            <person name="Ahren D."/>
            <person name="Johansson T."/>
            <person name="Persson P."/>
            <person name="Tunlid A."/>
        </authorList>
    </citation>
    <scope>NUCLEOTIDE SEQUENCE [LARGE SCALE GENOMIC DNA]</scope>
    <source>
        <strain evidence="3 4">CBS 291.85</strain>
    </source>
</reference>
<keyword evidence="1" id="KW-0175">Coiled coil</keyword>
<dbReference type="Proteomes" id="UP000559256">
    <property type="component" value="Unassembled WGS sequence"/>
</dbReference>
<evidence type="ECO:0000313" key="4">
    <source>
        <dbReference type="Proteomes" id="UP000559256"/>
    </source>
</evidence>
<feature type="coiled-coil region" evidence="1">
    <location>
        <begin position="133"/>
        <end position="160"/>
    </location>
</feature>
<dbReference type="EMBL" id="JAACJM010000021">
    <property type="protein sequence ID" value="KAF5366819.1"/>
    <property type="molecule type" value="Genomic_DNA"/>
</dbReference>
<dbReference type="OrthoDB" id="2562743at2759"/>
<evidence type="ECO:0000313" key="3">
    <source>
        <dbReference type="EMBL" id="KAF5366819.1"/>
    </source>
</evidence>
<gene>
    <name evidence="3" type="ORF">D9758_006558</name>
</gene>
<feature type="compositionally biased region" description="Basic and acidic residues" evidence="2">
    <location>
        <begin position="382"/>
        <end position="395"/>
    </location>
</feature>
<evidence type="ECO:0000256" key="2">
    <source>
        <dbReference type="SAM" id="MobiDB-lite"/>
    </source>
</evidence>
<sequence>MQGIFSDIITDTPAIFLRPSSTSSLPAMVINHAIISNAQHHSDLVHTFDSLEYAPGTLKKLLMHIKHLQGEVGETKQRLEEMRKITKGKRREYTQMRSSTVRRMASSFAGRKEQFLSRVQREESEYVEALEAEMQERTRLETLEDTITEAEQAKIDLERTVDLFQTIQAELRTLYSRVFGQPTTSAGIFPKNDKALEHLNTAQGTCKSLQEQIEANEEATRLLKEADNLVEWSLSYIDEGLRCYDDWGMYGNGVLVEMERQFNKATQAISQVNSLLSQARKIEPVVQSMPPLKVYDPCIVGDIVVKYGVKMCNSAAKVRLNKETITAAHETIKSEILSANHRNGQLKADLEEAEEVMRDTEGELDNVRREIWEQVVRDEVARESGTESKVARSPEDPVATQEVVVGPKSRPPAYESLASSKDGSTKGRSSDRAQLSSRHTHPGLSRKQSTTWNSLLGHRFDVHNMMKFYVGKA</sequence>
<name>A0A8H5LRK3_9AGAR</name>
<accession>A0A8H5LRK3</accession>
<comment type="caution">
    <text evidence="3">The sequence shown here is derived from an EMBL/GenBank/DDBJ whole genome shotgun (WGS) entry which is preliminary data.</text>
</comment>
<evidence type="ECO:0000256" key="1">
    <source>
        <dbReference type="SAM" id="Coils"/>
    </source>
</evidence>
<proteinExistence type="predicted"/>
<organism evidence="3 4">
    <name type="scientific">Tetrapyrgos nigripes</name>
    <dbReference type="NCBI Taxonomy" id="182062"/>
    <lineage>
        <taxon>Eukaryota</taxon>
        <taxon>Fungi</taxon>
        <taxon>Dikarya</taxon>
        <taxon>Basidiomycota</taxon>
        <taxon>Agaricomycotina</taxon>
        <taxon>Agaricomycetes</taxon>
        <taxon>Agaricomycetidae</taxon>
        <taxon>Agaricales</taxon>
        <taxon>Marasmiineae</taxon>
        <taxon>Marasmiaceae</taxon>
        <taxon>Tetrapyrgos</taxon>
    </lineage>
</organism>
<feature type="region of interest" description="Disordered" evidence="2">
    <location>
        <begin position="382"/>
        <end position="450"/>
    </location>
</feature>
<protein>
    <submittedName>
        <fullName evidence="3">Uncharacterized protein</fullName>
    </submittedName>
</protein>
<feature type="coiled-coil region" evidence="1">
    <location>
        <begin position="336"/>
        <end position="370"/>
    </location>
</feature>
<feature type="coiled-coil region" evidence="1">
    <location>
        <begin position="192"/>
        <end position="229"/>
    </location>
</feature>
<dbReference type="PANTHER" id="PTHR21974:SF2">
    <property type="entry name" value="RE15880P"/>
    <property type="match status" value="1"/>
</dbReference>
<keyword evidence="4" id="KW-1185">Reference proteome</keyword>
<dbReference type="AlphaFoldDB" id="A0A8H5LRK3"/>
<dbReference type="PANTHER" id="PTHR21974">
    <property type="entry name" value="RE15880P"/>
    <property type="match status" value="1"/>
</dbReference>